<accession>A0A828Y581</accession>
<comment type="caution">
    <text evidence="1">The sequence shown here is derived from an EMBL/GenBank/DDBJ whole genome shotgun (WGS) entry which is preliminary data.</text>
</comment>
<keyword evidence="2" id="KW-1185">Reference proteome</keyword>
<dbReference type="EMBL" id="AKWH02000029">
    <property type="protein sequence ID" value="EKO52074.1"/>
    <property type="molecule type" value="Genomic_DNA"/>
</dbReference>
<dbReference type="AlphaFoldDB" id="A0A828Y581"/>
<name>A0A828Y581_9LEPT</name>
<organism evidence="1 2">
    <name type="scientific">Leptospira kirschneri str. 200802841</name>
    <dbReference type="NCBI Taxonomy" id="1193047"/>
    <lineage>
        <taxon>Bacteria</taxon>
        <taxon>Pseudomonadati</taxon>
        <taxon>Spirochaetota</taxon>
        <taxon>Spirochaetia</taxon>
        <taxon>Leptospirales</taxon>
        <taxon>Leptospiraceae</taxon>
        <taxon>Leptospira</taxon>
    </lineage>
</organism>
<sequence length="43" mass="4698">MAAGFAPIFLTSNSCKHTFIQMNIQKNINLKNKNSGIASYPAI</sequence>
<proteinExistence type="predicted"/>
<dbReference type="Proteomes" id="UP000006339">
    <property type="component" value="Unassembled WGS sequence"/>
</dbReference>
<reference evidence="1" key="1">
    <citation type="submission" date="2012-10" db="EMBL/GenBank/DDBJ databases">
        <authorList>
            <person name="Harkins D.M."/>
            <person name="Durkin A.S."/>
            <person name="Brinkac L.M."/>
            <person name="Selengut J.D."/>
            <person name="Sanka R."/>
            <person name="DePew J."/>
            <person name="Purushe J."/>
            <person name="Picardeau M."/>
            <person name="Werts C."/>
            <person name="Goarant C."/>
            <person name="Vinetz J.M."/>
            <person name="Sutton G.G."/>
            <person name="Nelson W.C."/>
            <person name="Fouts D.E."/>
        </authorList>
    </citation>
    <scope>NUCLEOTIDE SEQUENCE [LARGE SCALE GENOMIC DNA]</scope>
    <source>
        <strain evidence="1">200802841</strain>
    </source>
</reference>
<gene>
    <name evidence="1" type="ORF">LEP1GSC131_4235</name>
</gene>
<protein>
    <submittedName>
        <fullName evidence="1">Uncharacterized protein</fullName>
    </submittedName>
</protein>
<evidence type="ECO:0000313" key="1">
    <source>
        <dbReference type="EMBL" id="EKO52074.1"/>
    </source>
</evidence>
<evidence type="ECO:0000313" key="2">
    <source>
        <dbReference type="Proteomes" id="UP000006339"/>
    </source>
</evidence>